<reference evidence="2 3" key="1">
    <citation type="submission" date="2015-11" db="EMBL/GenBank/DDBJ databases">
        <title>Whole-Genome Sequence of Candidatus Oderbacter manganicum from the National Park Lower Oder Valley, Germany.</title>
        <authorList>
            <person name="Braun B."/>
            <person name="Liere K."/>
            <person name="Szewzyk U."/>
        </authorList>
    </citation>
    <scope>NUCLEOTIDE SEQUENCE [LARGE SCALE GENOMIC DNA]</scope>
    <source>
        <strain evidence="2 3">OTSz_A_272</strain>
    </source>
</reference>
<dbReference type="InParanoid" id="A0A1B1AM82"/>
<proteinExistence type="predicted"/>
<dbReference type="RefSeq" id="WP_066773985.1">
    <property type="nucleotide sequence ID" value="NZ_CP013244.1"/>
</dbReference>
<dbReference type="KEGG" id="cbot:ATE48_17970"/>
<name>A0A1B1AM82_9PROT</name>
<dbReference type="Proteomes" id="UP000092498">
    <property type="component" value="Chromosome"/>
</dbReference>
<feature type="domain" description="GYF" evidence="1">
    <location>
        <begin position="15"/>
        <end position="63"/>
    </location>
</feature>
<dbReference type="Pfam" id="PF14237">
    <property type="entry name" value="GYF_2"/>
    <property type="match status" value="1"/>
</dbReference>
<keyword evidence="3" id="KW-1185">Reference proteome</keyword>
<evidence type="ECO:0000259" key="1">
    <source>
        <dbReference type="Pfam" id="PF14237"/>
    </source>
</evidence>
<evidence type="ECO:0000313" key="2">
    <source>
        <dbReference type="EMBL" id="ANP47651.1"/>
    </source>
</evidence>
<gene>
    <name evidence="2" type="ORF">ATE48_17970</name>
</gene>
<dbReference type="AlphaFoldDB" id="A0A1B1AM82"/>
<organism evidence="2 3">
    <name type="scientific">Candidatus Viadribacter manganicus</name>
    <dbReference type="NCBI Taxonomy" id="1759059"/>
    <lineage>
        <taxon>Bacteria</taxon>
        <taxon>Pseudomonadati</taxon>
        <taxon>Pseudomonadota</taxon>
        <taxon>Alphaproteobacteria</taxon>
        <taxon>Hyphomonadales</taxon>
        <taxon>Hyphomonadaceae</taxon>
        <taxon>Candidatus Viadribacter</taxon>
    </lineage>
</organism>
<accession>A0A1B1AM82</accession>
<sequence length="179" mass="20048">MSDVATLKSATTNKWWVQIRGRAFGPYSIEQMATFLTEGRVRPTTLVSANGKSDWTEARRVMALRGLRKPANANDAEEAANVFVHAEIFSGSWMAFMAALESMGFVCDLGPGLWLVRTRFTSGIIRNALSQTLERGDRFVVIDATRDRLAWFNLGPEVDVRINKVWNGPLRVEAANEQR</sequence>
<evidence type="ECO:0000313" key="3">
    <source>
        <dbReference type="Proteomes" id="UP000092498"/>
    </source>
</evidence>
<dbReference type="InterPro" id="IPR025640">
    <property type="entry name" value="GYF_2"/>
</dbReference>
<protein>
    <recommendedName>
        <fullName evidence="1">GYF domain-containing protein</fullName>
    </recommendedName>
</protein>
<dbReference type="EMBL" id="CP013244">
    <property type="protein sequence ID" value="ANP47651.1"/>
    <property type="molecule type" value="Genomic_DNA"/>
</dbReference>